<comment type="caution">
    <text evidence="4">The sequence shown here is derived from an EMBL/GenBank/DDBJ whole genome shotgun (WGS) entry which is preliminary data.</text>
</comment>
<name>A0ABS8P2E2_9PSEU</name>
<keyword evidence="1 4" id="KW-0378">Hydrolase</keyword>
<accession>A0ABS8P2E2</accession>
<feature type="domain" description="Alpha/beta hydrolase fold-3" evidence="3">
    <location>
        <begin position="116"/>
        <end position="321"/>
    </location>
</feature>
<protein>
    <submittedName>
        <fullName evidence="4">Alpha/beta hydrolase</fullName>
    </submittedName>
</protein>
<feature type="region of interest" description="Disordered" evidence="2">
    <location>
        <begin position="1"/>
        <end position="24"/>
    </location>
</feature>
<gene>
    <name evidence="4" type="ORF">LQ327_02545</name>
</gene>
<evidence type="ECO:0000313" key="5">
    <source>
        <dbReference type="Proteomes" id="UP001199469"/>
    </source>
</evidence>
<dbReference type="InterPro" id="IPR050300">
    <property type="entry name" value="GDXG_lipolytic_enzyme"/>
</dbReference>
<organism evidence="4 5">
    <name type="scientific">Actinomycetospora endophytica</name>
    <dbReference type="NCBI Taxonomy" id="2291215"/>
    <lineage>
        <taxon>Bacteria</taxon>
        <taxon>Bacillati</taxon>
        <taxon>Actinomycetota</taxon>
        <taxon>Actinomycetes</taxon>
        <taxon>Pseudonocardiales</taxon>
        <taxon>Pseudonocardiaceae</taxon>
        <taxon>Actinomycetospora</taxon>
    </lineage>
</organism>
<dbReference type="RefSeq" id="WP_230729956.1">
    <property type="nucleotide sequence ID" value="NZ_JAJNDB010000001.1"/>
</dbReference>
<dbReference type="Gene3D" id="3.40.50.1820">
    <property type="entry name" value="alpha/beta hydrolase"/>
    <property type="match status" value="1"/>
</dbReference>
<reference evidence="4 5" key="1">
    <citation type="submission" date="2021-11" db="EMBL/GenBank/DDBJ databases">
        <title>Draft genome sequence of Actinomycetospora sp. SF1 isolated from the rhizosphere soil.</title>
        <authorList>
            <person name="Duangmal K."/>
            <person name="Chantavorakit T."/>
        </authorList>
    </citation>
    <scope>NUCLEOTIDE SEQUENCE [LARGE SCALE GENOMIC DNA]</scope>
    <source>
        <strain evidence="4 5">TBRC 5722</strain>
    </source>
</reference>
<dbReference type="SUPFAM" id="SSF53474">
    <property type="entry name" value="alpha/beta-Hydrolases"/>
    <property type="match status" value="1"/>
</dbReference>
<sequence length="346" mass="36895">MPEPTMPPAARTAAPQLDGPPAGPLEIDVRTRLFSWITDRAGLIAISRMSAEDLARARGRRMTHNKVTSKVFGPMPPDVSLTDLRITTDGGPLTLRLYRPHGPLPAGRSEDRLPIVVNYHGGGGSLGNLDQSDWLCAHVAANVGALVVSVDYRLAPEHPYPAGRDDGYAALCWVVRHADALGGRADRVAVMGDSAGGNLAAVVCLLAREAGPAIDAQVLLYPVVDLSLDAPSTSAFERGPMLTRADMDVFRANYLGEDGDASDPFCSPLHAPDHRDLPPALVITAKVDPLHDDGVAYADRLRDSGVPTRHTDHARAVHGFICFPGMCRAAGEALVEICDELTTRFA</sequence>
<dbReference type="EMBL" id="JAJNDB010000001">
    <property type="protein sequence ID" value="MCD2192274.1"/>
    <property type="molecule type" value="Genomic_DNA"/>
</dbReference>
<dbReference type="PANTHER" id="PTHR48081">
    <property type="entry name" value="AB HYDROLASE SUPERFAMILY PROTEIN C4A8.06C"/>
    <property type="match status" value="1"/>
</dbReference>
<dbReference type="GO" id="GO:0016787">
    <property type="term" value="F:hydrolase activity"/>
    <property type="evidence" value="ECO:0007669"/>
    <property type="project" value="UniProtKB-KW"/>
</dbReference>
<dbReference type="InterPro" id="IPR013094">
    <property type="entry name" value="AB_hydrolase_3"/>
</dbReference>
<proteinExistence type="predicted"/>
<keyword evidence="5" id="KW-1185">Reference proteome</keyword>
<evidence type="ECO:0000256" key="1">
    <source>
        <dbReference type="ARBA" id="ARBA00022801"/>
    </source>
</evidence>
<dbReference type="PANTHER" id="PTHR48081:SF8">
    <property type="entry name" value="ALPHA_BETA HYDROLASE FOLD-3 DOMAIN-CONTAINING PROTEIN-RELATED"/>
    <property type="match status" value="1"/>
</dbReference>
<dbReference type="Proteomes" id="UP001199469">
    <property type="component" value="Unassembled WGS sequence"/>
</dbReference>
<evidence type="ECO:0000313" key="4">
    <source>
        <dbReference type="EMBL" id="MCD2192274.1"/>
    </source>
</evidence>
<evidence type="ECO:0000259" key="3">
    <source>
        <dbReference type="Pfam" id="PF07859"/>
    </source>
</evidence>
<dbReference type="InterPro" id="IPR029058">
    <property type="entry name" value="AB_hydrolase_fold"/>
</dbReference>
<evidence type="ECO:0000256" key="2">
    <source>
        <dbReference type="SAM" id="MobiDB-lite"/>
    </source>
</evidence>
<dbReference type="Pfam" id="PF07859">
    <property type="entry name" value="Abhydrolase_3"/>
    <property type="match status" value="1"/>
</dbReference>